<evidence type="ECO:0000256" key="3">
    <source>
        <dbReference type="ARBA" id="ARBA00006678"/>
    </source>
</evidence>
<dbReference type="Gene3D" id="3.30.230.70">
    <property type="entry name" value="GHMP Kinase, N-terminal domain"/>
    <property type="match status" value="1"/>
</dbReference>
<sequence>MASSSISKAEKSYVQAGFLKNPPSRADGRTPFDFRAISLETGVAPLANGSARLSIGRNPHNGSGGTEILAATKLEVETIEPGSSGVEGGRMVCNVTCSPAAYPHLSSNALDDLQYDMTTILHETLSHRSLHPSNMGILRGKKAWLLHLDLVVLVDSGNVYDALFMAARAALCDTKVPRTRSVEYKARKTTGGGSGVVGAGSGGGSGGANTTSGDMDVDDEAVSGFDTRQIQTATDFELPDYWDEGEPLDGQQHWPVCVTLNVIRPIHYLDATTVEEASTPIRLLLIFSFNQALQKTYLQGMRTLGNGEMTTAQVAELMKHGEKYAKDIWNSLNLRLKEDNASKLKERTKF</sequence>
<feature type="region of interest" description="Disordered" evidence="7">
    <location>
        <begin position="189"/>
        <end position="211"/>
    </location>
</feature>
<comment type="similarity">
    <text evidence="3">Belongs to the RNase PH family.</text>
</comment>
<reference evidence="9 10" key="1">
    <citation type="journal article" date="2020" name="ISME J.">
        <title>Uncovering the hidden diversity of litter-decomposition mechanisms in mushroom-forming fungi.</title>
        <authorList>
            <person name="Floudas D."/>
            <person name="Bentzer J."/>
            <person name="Ahren D."/>
            <person name="Johansson T."/>
            <person name="Persson P."/>
            <person name="Tunlid A."/>
        </authorList>
    </citation>
    <scope>NUCLEOTIDE SEQUENCE [LARGE SCALE GENOMIC DNA]</scope>
    <source>
        <strain evidence="9 10">CBS 101986</strain>
    </source>
</reference>
<dbReference type="AlphaFoldDB" id="A0A8H5B0S4"/>
<dbReference type="InterPro" id="IPR001247">
    <property type="entry name" value="ExoRNase_PH_dom1"/>
</dbReference>
<dbReference type="GO" id="GO:0000176">
    <property type="term" value="C:nuclear exosome (RNase complex)"/>
    <property type="evidence" value="ECO:0007669"/>
    <property type="project" value="TreeGrafter"/>
</dbReference>
<evidence type="ECO:0000256" key="7">
    <source>
        <dbReference type="SAM" id="MobiDB-lite"/>
    </source>
</evidence>
<keyword evidence="5" id="KW-0271">Exosome</keyword>
<evidence type="ECO:0000259" key="8">
    <source>
        <dbReference type="Pfam" id="PF01138"/>
    </source>
</evidence>
<evidence type="ECO:0000313" key="10">
    <source>
        <dbReference type="Proteomes" id="UP000567179"/>
    </source>
</evidence>
<evidence type="ECO:0000256" key="4">
    <source>
        <dbReference type="ARBA" id="ARBA00022490"/>
    </source>
</evidence>
<dbReference type="InterPro" id="IPR036345">
    <property type="entry name" value="ExoRNase_PH_dom2_sf"/>
</dbReference>
<dbReference type="PANTHER" id="PTHR11097:SF8">
    <property type="entry name" value="EXOSOME COMPLEX COMPONENT RRP42"/>
    <property type="match status" value="1"/>
</dbReference>
<dbReference type="GO" id="GO:0071028">
    <property type="term" value="P:nuclear mRNA surveillance"/>
    <property type="evidence" value="ECO:0007669"/>
    <property type="project" value="TreeGrafter"/>
</dbReference>
<name>A0A8H5B0S4_9AGAR</name>
<accession>A0A8H5B0S4</accession>
<dbReference type="InterPro" id="IPR027408">
    <property type="entry name" value="PNPase/RNase_PH_dom_sf"/>
</dbReference>
<dbReference type="InterPro" id="IPR050590">
    <property type="entry name" value="Exosome_comp_Rrp42_subfam"/>
</dbReference>
<dbReference type="OrthoDB" id="272245at2759"/>
<dbReference type="EMBL" id="JAACJJ010000044">
    <property type="protein sequence ID" value="KAF5314403.1"/>
    <property type="molecule type" value="Genomic_DNA"/>
</dbReference>
<evidence type="ECO:0000256" key="6">
    <source>
        <dbReference type="ARBA" id="ARBA00042523"/>
    </source>
</evidence>
<dbReference type="GO" id="GO:0034476">
    <property type="term" value="P:U5 snRNA 3'-end processing"/>
    <property type="evidence" value="ECO:0007669"/>
    <property type="project" value="TreeGrafter"/>
</dbReference>
<gene>
    <name evidence="9" type="ORF">D9619_011813</name>
</gene>
<dbReference type="GO" id="GO:0034475">
    <property type="term" value="P:U4 snRNA 3'-end processing"/>
    <property type="evidence" value="ECO:0007669"/>
    <property type="project" value="TreeGrafter"/>
</dbReference>
<evidence type="ECO:0000256" key="1">
    <source>
        <dbReference type="ARBA" id="ARBA00004496"/>
    </source>
</evidence>
<evidence type="ECO:0000256" key="2">
    <source>
        <dbReference type="ARBA" id="ARBA00004604"/>
    </source>
</evidence>
<dbReference type="GO" id="GO:0035925">
    <property type="term" value="F:mRNA 3'-UTR AU-rich region binding"/>
    <property type="evidence" value="ECO:0007669"/>
    <property type="project" value="TreeGrafter"/>
</dbReference>
<comment type="caution">
    <text evidence="9">The sequence shown here is derived from an EMBL/GenBank/DDBJ whole genome shotgun (WGS) entry which is preliminary data.</text>
</comment>
<dbReference type="GO" id="GO:0000177">
    <property type="term" value="C:cytoplasmic exosome (RNase complex)"/>
    <property type="evidence" value="ECO:0007669"/>
    <property type="project" value="TreeGrafter"/>
</dbReference>
<organism evidence="9 10">
    <name type="scientific">Psilocybe cf. subviscida</name>
    <dbReference type="NCBI Taxonomy" id="2480587"/>
    <lineage>
        <taxon>Eukaryota</taxon>
        <taxon>Fungi</taxon>
        <taxon>Dikarya</taxon>
        <taxon>Basidiomycota</taxon>
        <taxon>Agaricomycotina</taxon>
        <taxon>Agaricomycetes</taxon>
        <taxon>Agaricomycetidae</taxon>
        <taxon>Agaricales</taxon>
        <taxon>Agaricineae</taxon>
        <taxon>Strophariaceae</taxon>
        <taxon>Psilocybe</taxon>
    </lineage>
</organism>
<dbReference type="GO" id="GO:0071035">
    <property type="term" value="P:nuclear polyadenylation-dependent rRNA catabolic process"/>
    <property type="evidence" value="ECO:0007669"/>
    <property type="project" value="TreeGrafter"/>
</dbReference>
<dbReference type="GO" id="GO:0000467">
    <property type="term" value="P:exonucleolytic trimming to generate mature 3'-end of 5.8S rRNA from tricistronic rRNA transcript (SSU-rRNA, 5.8S rRNA, LSU-rRNA)"/>
    <property type="evidence" value="ECO:0007669"/>
    <property type="project" value="TreeGrafter"/>
</dbReference>
<dbReference type="InterPro" id="IPR020568">
    <property type="entry name" value="Ribosomal_Su5_D2-typ_SF"/>
</dbReference>
<evidence type="ECO:0000313" key="9">
    <source>
        <dbReference type="EMBL" id="KAF5314403.1"/>
    </source>
</evidence>
<proteinExistence type="inferred from homology"/>
<dbReference type="Pfam" id="PF01138">
    <property type="entry name" value="RNase_PH"/>
    <property type="match status" value="1"/>
</dbReference>
<keyword evidence="4" id="KW-0963">Cytoplasm</keyword>
<dbReference type="Proteomes" id="UP000567179">
    <property type="component" value="Unassembled WGS sequence"/>
</dbReference>
<dbReference type="GO" id="GO:0016075">
    <property type="term" value="P:rRNA catabolic process"/>
    <property type="evidence" value="ECO:0007669"/>
    <property type="project" value="TreeGrafter"/>
</dbReference>
<dbReference type="PANTHER" id="PTHR11097">
    <property type="entry name" value="EXOSOME COMPLEX EXONUCLEASE RIBOSOMAL RNA PROCESSING PROTEIN"/>
    <property type="match status" value="1"/>
</dbReference>
<dbReference type="SUPFAM" id="SSF55666">
    <property type="entry name" value="Ribonuclease PH domain 2-like"/>
    <property type="match status" value="1"/>
</dbReference>
<evidence type="ECO:0000256" key="5">
    <source>
        <dbReference type="ARBA" id="ARBA00022835"/>
    </source>
</evidence>
<dbReference type="GO" id="GO:0034473">
    <property type="term" value="P:U1 snRNA 3'-end processing"/>
    <property type="evidence" value="ECO:0007669"/>
    <property type="project" value="TreeGrafter"/>
</dbReference>
<comment type="subcellular location">
    <subcellularLocation>
        <location evidence="1">Cytoplasm</location>
    </subcellularLocation>
    <subcellularLocation>
        <location evidence="2">Nucleus</location>
        <location evidence="2">Nucleolus</location>
    </subcellularLocation>
</comment>
<protein>
    <recommendedName>
        <fullName evidence="6">Ribosomal RNA-processing protein 42</fullName>
    </recommendedName>
</protein>
<keyword evidence="10" id="KW-1185">Reference proteome</keyword>
<dbReference type="SUPFAM" id="SSF54211">
    <property type="entry name" value="Ribosomal protein S5 domain 2-like"/>
    <property type="match status" value="1"/>
</dbReference>
<dbReference type="GO" id="GO:0071038">
    <property type="term" value="P:TRAMP-dependent tRNA surveillance pathway"/>
    <property type="evidence" value="ECO:0007669"/>
    <property type="project" value="TreeGrafter"/>
</dbReference>
<feature type="compositionally biased region" description="Gly residues" evidence="7">
    <location>
        <begin position="190"/>
        <end position="207"/>
    </location>
</feature>
<feature type="domain" description="Exoribonuclease phosphorolytic" evidence="8">
    <location>
        <begin position="33"/>
        <end position="177"/>
    </location>
</feature>
<dbReference type="GO" id="GO:0005730">
    <property type="term" value="C:nucleolus"/>
    <property type="evidence" value="ECO:0007669"/>
    <property type="project" value="UniProtKB-SubCell"/>
</dbReference>